<proteinExistence type="inferred from homology"/>
<name>A0A917PD69_9ACTN</name>
<accession>A0A917PD69</accession>
<reference evidence="2" key="1">
    <citation type="journal article" date="2014" name="Int. J. Syst. Evol. Microbiol.">
        <title>Complete genome sequence of Corynebacterium casei LMG S-19264T (=DSM 44701T), isolated from a smear-ripened cheese.</title>
        <authorList>
            <consortium name="US DOE Joint Genome Institute (JGI-PGF)"/>
            <person name="Walter F."/>
            <person name="Albersmeier A."/>
            <person name="Kalinowski J."/>
            <person name="Ruckert C."/>
        </authorList>
    </citation>
    <scope>NUCLEOTIDE SEQUENCE</scope>
    <source>
        <strain evidence="2">JCM 3086</strain>
    </source>
</reference>
<gene>
    <name evidence="2" type="ORF">GCM10010121_097740</name>
</gene>
<dbReference type="Proteomes" id="UP000657574">
    <property type="component" value="Unassembled WGS sequence"/>
</dbReference>
<evidence type="ECO:0000256" key="1">
    <source>
        <dbReference type="RuleBase" id="RU000363"/>
    </source>
</evidence>
<dbReference type="AlphaFoldDB" id="A0A917PD69"/>
<dbReference type="Gene3D" id="3.40.50.720">
    <property type="entry name" value="NAD(P)-binding Rossmann-like Domain"/>
    <property type="match status" value="1"/>
</dbReference>
<organism evidence="2 3">
    <name type="scientific">Streptomyces brasiliensis</name>
    <dbReference type="NCBI Taxonomy" id="1954"/>
    <lineage>
        <taxon>Bacteria</taxon>
        <taxon>Bacillati</taxon>
        <taxon>Actinomycetota</taxon>
        <taxon>Actinomycetes</taxon>
        <taxon>Kitasatosporales</taxon>
        <taxon>Streptomycetaceae</taxon>
        <taxon>Streptomyces</taxon>
    </lineage>
</organism>
<dbReference type="Pfam" id="PF00106">
    <property type="entry name" value="adh_short"/>
    <property type="match status" value="1"/>
</dbReference>
<protein>
    <submittedName>
        <fullName evidence="2">Uncharacterized protein</fullName>
    </submittedName>
</protein>
<sequence length="184" mass="19039">MNSSNELVLVTGASGDIGLATARRLAADGFHVLAGVRGQAAADRAQAPGIEPVMLNVTDETQVAALAERVSQERGVRRLRAVVNNAGIAINGPDETAALGEWRRQFDAGVFGQIAATQVLLPPVVAARGRVINISSAGSKVAMPSFGACSGAKFAMEALSDSLRREVEDVGRRGRPRPVRGAGG</sequence>
<dbReference type="RefSeq" id="WP_229841689.1">
    <property type="nucleotide sequence ID" value="NZ_BMQA01000133.1"/>
</dbReference>
<dbReference type="PRINTS" id="PR00080">
    <property type="entry name" value="SDRFAMILY"/>
</dbReference>
<dbReference type="InterPro" id="IPR002347">
    <property type="entry name" value="SDR_fam"/>
</dbReference>
<keyword evidence="3" id="KW-1185">Reference proteome</keyword>
<dbReference type="GO" id="GO:0016491">
    <property type="term" value="F:oxidoreductase activity"/>
    <property type="evidence" value="ECO:0007669"/>
    <property type="project" value="TreeGrafter"/>
</dbReference>
<reference evidence="2" key="2">
    <citation type="submission" date="2020-09" db="EMBL/GenBank/DDBJ databases">
        <authorList>
            <person name="Sun Q."/>
            <person name="Ohkuma M."/>
        </authorList>
    </citation>
    <scope>NUCLEOTIDE SEQUENCE</scope>
    <source>
        <strain evidence="2">JCM 3086</strain>
    </source>
</reference>
<dbReference type="InterPro" id="IPR036291">
    <property type="entry name" value="NAD(P)-bd_dom_sf"/>
</dbReference>
<dbReference type="SUPFAM" id="SSF51735">
    <property type="entry name" value="NAD(P)-binding Rossmann-fold domains"/>
    <property type="match status" value="1"/>
</dbReference>
<comment type="similarity">
    <text evidence="1">Belongs to the short-chain dehydrogenases/reductases (SDR) family.</text>
</comment>
<dbReference type="PANTHER" id="PTHR43313">
    <property type="entry name" value="SHORT-CHAIN DEHYDROGENASE/REDUCTASE FAMILY 9C"/>
    <property type="match status" value="1"/>
</dbReference>
<comment type="caution">
    <text evidence="2">The sequence shown here is derived from an EMBL/GenBank/DDBJ whole genome shotgun (WGS) entry which is preliminary data.</text>
</comment>
<evidence type="ECO:0000313" key="2">
    <source>
        <dbReference type="EMBL" id="GGJ71564.1"/>
    </source>
</evidence>
<dbReference type="PANTHER" id="PTHR43313:SF1">
    <property type="entry name" value="3BETA-HYDROXYSTEROID DEHYDROGENASE DHS-16"/>
    <property type="match status" value="1"/>
</dbReference>
<dbReference type="EMBL" id="BMQA01000133">
    <property type="protein sequence ID" value="GGJ71564.1"/>
    <property type="molecule type" value="Genomic_DNA"/>
</dbReference>
<dbReference type="GO" id="GO:0008202">
    <property type="term" value="P:steroid metabolic process"/>
    <property type="evidence" value="ECO:0007669"/>
    <property type="project" value="TreeGrafter"/>
</dbReference>
<dbReference type="PRINTS" id="PR00081">
    <property type="entry name" value="GDHRDH"/>
</dbReference>
<evidence type="ECO:0000313" key="3">
    <source>
        <dbReference type="Proteomes" id="UP000657574"/>
    </source>
</evidence>